<dbReference type="Proteomes" id="UP000250140">
    <property type="component" value="Unassembled WGS sequence"/>
</dbReference>
<dbReference type="PANTHER" id="PTHR46093">
    <property type="entry name" value="ACYL-COA-BINDING DOMAIN-CONTAINING PROTEIN 5"/>
    <property type="match status" value="1"/>
</dbReference>
<evidence type="ECO:0000256" key="3">
    <source>
        <dbReference type="SAM" id="MobiDB-lite"/>
    </source>
</evidence>
<evidence type="ECO:0000256" key="2">
    <source>
        <dbReference type="ARBA" id="ARBA00022737"/>
    </source>
</evidence>
<dbReference type="EMBL" id="KV750161">
    <property type="protein sequence ID" value="OCL05998.1"/>
    <property type="molecule type" value="Genomic_DNA"/>
</dbReference>
<dbReference type="InterPro" id="IPR015915">
    <property type="entry name" value="Kelch-typ_b-propeller"/>
</dbReference>
<evidence type="ECO:0000256" key="1">
    <source>
        <dbReference type="ARBA" id="ARBA00022441"/>
    </source>
</evidence>
<keyword evidence="4" id="KW-1133">Transmembrane helix</keyword>
<evidence type="ECO:0000256" key="4">
    <source>
        <dbReference type="SAM" id="Phobius"/>
    </source>
</evidence>
<evidence type="ECO:0000256" key="5">
    <source>
        <dbReference type="SAM" id="SignalP"/>
    </source>
</evidence>
<feature type="chain" id="PRO_5034928387" description="Kelch repeat protein" evidence="5">
    <location>
        <begin position="21"/>
        <end position="562"/>
    </location>
</feature>
<feature type="region of interest" description="Disordered" evidence="3">
    <location>
        <begin position="461"/>
        <end position="487"/>
    </location>
</feature>
<dbReference type="PANTHER" id="PTHR46093:SF18">
    <property type="entry name" value="FIBRONECTIN TYPE-III DOMAIN-CONTAINING PROTEIN"/>
    <property type="match status" value="1"/>
</dbReference>
<dbReference type="InterPro" id="IPR011043">
    <property type="entry name" value="Gal_Oxase/kelch_b-propeller"/>
</dbReference>
<dbReference type="Gene3D" id="2.120.10.80">
    <property type="entry name" value="Kelch-type beta propeller"/>
    <property type="match status" value="1"/>
</dbReference>
<keyword evidence="4" id="KW-0812">Transmembrane</keyword>
<evidence type="ECO:0000313" key="6">
    <source>
        <dbReference type="EMBL" id="OCL05998.1"/>
    </source>
</evidence>
<proteinExistence type="predicted"/>
<keyword evidence="1" id="KW-0880">Kelch repeat</keyword>
<accession>A0A8E2EX68</accession>
<feature type="compositionally biased region" description="Gly residues" evidence="3">
    <location>
        <begin position="475"/>
        <end position="484"/>
    </location>
</feature>
<gene>
    <name evidence="6" type="ORF">AOQ84DRAFT_344042</name>
</gene>
<dbReference type="SUPFAM" id="SSF50965">
    <property type="entry name" value="Galactose oxidase, central domain"/>
    <property type="match status" value="1"/>
</dbReference>
<dbReference type="OrthoDB" id="10251809at2759"/>
<feature type="signal peptide" evidence="5">
    <location>
        <begin position="1"/>
        <end position="20"/>
    </location>
</feature>
<keyword evidence="7" id="KW-1185">Reference proteome</keyword>
<keyword evidence="5" id="KW-0732">Signal</keyword>
<keyword evidence="4" id="KW-0472">Membrane</keyword>
<keyword evidence="2" id="KW-0677">Repeat</keyword>
<evidence type="ECO:0000313" key="7">
    <source>
        <dbReference type="Proteomes" id="UP000250140"/>
    </source>
</evidence>
<organism evidence="6 7">
    <name type="scientific">Glonium stellatum</name>
    <dbReference type="NCBI Taxonomy" id="574774"/>
    <lineage>
        <taxon>Eukaryota</taxon>
        <taxon>Fungi</taxon>
        <taxon>Dikarya</taxon>
        <taxon>Ascomycota</taxon>
        <taxon>Pezizomycotina</taxon>
        <taxon>Dothideomycetes</taxon>
        <taxon>Pleosporomycetidae</taxon>
        <taxon>Gloniales</taxon>
        <taxon>Gloniaceae</taxon>
        <taxon>Glonium</taxon>
    </lineage>
</organism>
<reference evidence="6 7" key="1">
    <citation type="journal article" date="2016" name="Nat. Commun.">
        <title>Ectomycorrhizal ecology is imprinted in the genome of the dominant symbiotic fungus Cenococcum geophilum.</title>
        <authorList>
            <consortium name="DOE Joint Genome Institute"/>
            <person name="Peter M."/>
            <person name="Kohler A."/>
            <person name="Ohm R.A."/>
            <person name="Kuo A."/>
            <person name="Krutzmann J."/>
            <person name="Morin E."/>
            <person name="Arend M."/>
            <person name="Barry K.W."/>
            <person name="Binder M."/>
            <person name="Choi C."/>
            <person name="Clum A."/>
            <person name="Copeland A."/>
            <person name="Grisel N."/>
            <person name="Haridas S."/>
            <person name="Kipfer T."/>
            <person name="LaButti K."/>
            <person name="Lindquist E."/>
            <person name="Lipzen A."/>
            <person name="Maire R."/>
            <person name="Meier B."/>
            <person name="Mihaltcheva S."/>
            <person name="Molinier V."/>
            <person name="Murat C."/>
            <person name="Poggeler S."/>
            <person name="Quandt C.A."/>
            <person name="Sperisen C."/>
            <person name="Tritt A."/>
            <person name="Tisserant E."/>
            <person name="Crous P.W."/>
            <person name="Henrissat B."/>
            <person name="Nehls U."/>
            <person name="Egli S."/>
            <person name="Spatafora J.W."/>
            <person name="Grigoriev I.V."/>
            <person name="Martin F.M."/>
        </authorList>
    </citation>
    <scope>NUCLEOTIDE SEQUENCE [LARGE SCALE GENOMIC DNA]</scope>
    <source>
        <strain evidence="6 7">CBS 207.34</strain>
    </source>
</reference>
<evidence type="ECO:0008006" key="8">
    <source>
        <dbReference type="Google" id="ProtNLM"/>
    </source>
</evidence>
<feature type="region of interest" description="Disordered" evidence="3">
    <location>
        <begin position="528"/>
        <end position="562"/>
    </location>
</feature>
<sequence length="562" mass="60706">MVYLHFALFIGISALISCRAQGLGPLANFCSRWNHQAVVKNGILYIDGGDETFSNYSPIQVDQVRENIYNICVASNWQNVSEVAINKTANPSTGTSAPIFERGALFQGLPGDPNIYLYGGSTPSINTSFPTWQWPYSNQYTLWGFNTNTHAWSQYDIFQSAPERPSWGAHTEAPNLGLAFYFNGVINNYSSPSTNYLANNTLCLEGMVVLNLTMSNTTATNFSTTAVANGSPMMGGQMVYVADYGEKGILVLLGGATGTASQPSREEVGTLAGMQEVYIFDVNTVYQSTTGLADGWYTQYVSGAIPEPRVDFCVFLASAVDGSSQNIYMYGGWDPTQTKYFDEIWVLSLPSFTWIQVYTGTAPRFAHTCHMPSPSRAITVGGLRYADPLRECDWEYKSIAVYNLNSGEWSSEWDPAAPAYEVPEKISGIVGGNANGSATKLVPDKGWTSIQIAELFTGSSNQTAPAHVSSQSTRAGGGSGGGQGTNIRAGGMSKGTIAAVAVGVVVFFLLALLGAVYLLRLRRTTVRGGNSENESVHENRMSSSASNPRDSRHNGWATDIMT</sequence>
<dbReference type="AlphaFoldDB" id="A0A8E2EX68"/>
<protein>
    <recommendedName>
        <fullName evidence="8">Kelch repeat protein</fullName>
    </recommendedName>
</protein>
<name>A0A8E2EX68_9PEZI</name>
<feature type="transmembrane region" description="Helical" evidence="4">
    <location>
        <begin position="497"/>
        <end position="519"/>
    </location>
</feature>